<dbReference type="SUPFAM" id="SSF103481">
    <property type="entry name" value="Multidrug resistance efflux transporter EmrE"/>
    <property type="match status" value="1"/>
</dbReference>
<dbReference type="InterPro" id="IPR037185">
    <property type="entry name" value="EmrE-like"/>
</dbReference>
<gene>
    <name evidence="1" type="ORF">NCTC10918_01446</name>
</gene>
<accession>A0A3S4ZMY9</accession>
<dbReference type="AlphaFoldDB" id="A0A3S4ZMY9"/>
<proteinExistence type="predicted"/>
<evidence type="ECO:0000313" key="2">
    <source>
        <dbReference type="Proteomes" id="UP000270988"/>
    </source>
</evidence>
<evidence type="ECO:0000313" key="1">
    <source>
        <dbReference type="EMBL" id="VEJ30169.1"/>
    </source>
</evidence>
<protein>
    <submittedName>
        <fullName evidence="1">Putative chloramphenical resistance permease RarD</fullName>
    </submittedName>
</protein>
<dbReference type="EMBL" id="LR134521">
    <property type="protein sequence ID" value="VEJ30169.1"/>
    <property type="molecule type" value="Genomic_DNA"/>
</dbReference>
<dbReference type="Proteomes" id="UP000270988">
    <property type="component" value="Chromosome"/>
</dbReference>
<name>A0A3S4ZMY9_9MICC</name>
<reference evidence="1 2" key="1">
    <citation type="submission" date="2018-12" db="EMBL/GenBank/DDBJ databases">
        <authorList>
            <consortium name="Pathogen Informatics"/>
        </authorList>
    </citation>
    <scope>NUCLEOTIDE SEQUENCE [LARGE SCALE GENOMIC DNA]</scope>
    <source>
        <strain evidence="1 2">NCTC10918</strain>
    </source>
</reference>
<organism evidence="1 2">
    <name type="scientific">Rothia dentocariosa</name>
    <dbReference type="NCBI Taxonomy" id="2047"/>
    <lineage>
        <taxon>Bacteria</taxon>
        <taxon>Bacillati</taxon>
        <taxon>Actinomycetota</taxon>
        <taxon>Actinomycetes</taxon>
        <taxon>Micrococcales</taxon>
        <taxon>Micrococcaceae</taxon>
        <taxon>Rothia</taxon>
    </lineage>
</organism>
<sequence>MVQYMGPTIQFFLALFVLHDRITPDKWIGLCLIWVAIVIFTVDAVRASRTSRPSKLTAVETGMIPIVQISQSSEGGDDREQNYLLDAVQLSPEDTEDSAASASDKS</sequence>